<name>A0A6J4T0E7_9ACTN</name>
<evidence type="ECO:0000256" key="1">
    <source>
        <dbReference type="SAM" id="MobiDB-lite"/>
    </source>
</evidence>
<dbReference type="SUPFAM" id="SSF46785">
    <property type="entry name" value="Winged helix' DNA-binding domain"/>
    <property type="match status" value="1"/>
</dbReference>
<protein>
    <recommendedName>
        <fullName evidence="2">HTH arsR-type domain-containing protein</fullName>
    </recommendedName>
</protein>
<feature type="region of interest" description="Disordered" evidence="1">
    <location>
        <begin position="191"/>
        <end position="214"/>
    </location>
</feature>
<dbReference type="GO" id="GO:0003700">
    <property type="term" value="F:DNA-binding transcription factor activity"/>
    <property type="evidence" value="ECO:0007669"/>
    <property type="project" value="InterPro"/>
</dbReference>
<reference evidence="3" key="1">
    <citation type="submission" date="2020-02" db="EMBL/GenBank/DDBJ databases">
        <authorList>
            <person name="Meier V. D."/>
        </authorList>
    </citation>
    <scope>NUCLEOTIDE SEQUENCE</scope>
    <source>
        <strain evidence="3">AVDCRST_MAG53</strain>
    </source>
</reference>
<proteinExistence type="predicted"/>
<dbReference type="EMBL" id="CADCVR010000080">
    <property type="protein sequence ID" value="CAA9510258.1"/>
    <property type="molecule type" value="Genomic_DNA"/>
</dbReference>
<dbReference type="SMART" id="SM00418">
    <property type="entry name" value="HTH_ARSR"/>
    <property type="match status" value="1"/>
</dbReference>
<dbReference type="Gene3D" id="1.10.10.10">
    <property type="entry name" value="Winged helix-like DNA-binding domain superfamily/Winged helix DNA-binding domain"/>
    <property type="match status" value="1"/>
</dbReference>
<sequence>MTITSIDDPRYLKALGHPLRVRILALLEEETSSPVQLAKKLGASLGTVAYHVRTLHELGLLEDVGTTPRRGAVEHHYKAVPRPRVSGEAWENASPVTKQAMTDATLLQILDYCRIAAAAGGFDRGEAVVSRTALKLDERGWKELSDAFSTLLASMESVAAQAAERLAGGEGAPPPANVGAVLMLFEAQRFSDQPSVDPPSGGPAGARRGADPGS</sequence>
<gene>
    <name evidence="3" type="ORF">AVDCRST_MAG53-2561</name>
</gene>
<organism evidence="3">
    <name type="scientific">uncultured Solirubrobacteraceae bacterium</name>
    <dbReference type="NCBI Taxonomy" id="1162706"/>
    <lineage>
        <taxon>Bacteria</taxon>
        <taxon>Bacillati</taxon>
        <taxon>Actinomycetota</taxon>
        <taxon>Thermoleophilia</taxon>
        <taxon>Solirubrobacterales</taxon>
        <taxon>Solirubrobacteraceae</taxon>
        <taxon>environmental samples</taxon>
    </lineage>
</organism>
<dbReference type="AlphaFoldDB" id="A0A6J4T0E7"/>
<feature type="compositionally biased region" description="Low complexity" evidence="1">
    <location>
        <begin position="205"/>
        <end position="214"/>
    </location>
</feature>
<dbReference type="InterPro" id="IPR001845">
    <property type="entry name" value="HTH_ArsR_DNA-bd_dom"/>
</dbReference>
<dbReference type="InterPro" id="IPR036388">
    <property type="entry name" value="WH-like_DNA-bd_sf"/>
</dbReference>
<accession>A0A6J4T0E7</accession>
<evidence type="ECO:0000313" key="3">
    <source>
        <dbReference type="EMBL" id="CAA9510258.1"/>
    </source>
</evidence>
<dbReference type="CDD" id="cd00090">
    <property type="entry name" value="HTH_ARSR"/>
    <property type="match status" value="1"/>
</dbReference>
<dbReference type="InterPro" id="IPR036390">
    <property type="entry name" value="WH_DNA-bd_sf"/>
</dbReference>
<evidence type="ECO:0000259" key="2">
    <source>
        <dbReference type="SMART" id="SM00418"/>
    </source>
</evidence>
<dbReference type="InterPro" id="IPR011991">
    <property type="entry name" value="ArsR-like_HTH"/>
</dbReference>
<dbReference type="Pfam" id="PF12840">
    <property type="entry name" value="HTH_20"/>
    <property type="match status" value="1"/>
</dbReference>
<feature type="domain" description="HTH arsR-type" evidence="2">
    <location>
        <begin position="10"/>
        <end position="91"/>
    </location>
</feature>